<protein>
    <submittedName>
        <fullName evidence="3">3-hydroxyacyl-thioester dehydratase HtdZ</fullName>
    </submittedName>
</protein>
<keyword evidence="4" id="KW-1185">Reference proteome</keyword>
<gene>
    <name evidence="3" type="primary">htdZ_2</name>
    <name evidence="3" type="ORF">GCM10023169_38030</name>
</gene>
<dbReference type="EMBL" id="BAABGN010000013">
    <property type="protein sequence ID" value="GAA4432371.1"/>
    <property type="molecule type" value="Genomic_DNA"/>
</dbReference>
<dbReference type="CDD" id="cd03450">
    <property type="entry name" value="NodN"/>
    <property type="match status" value="1"/>
</dbReference>
<dbReference type="Pfam" id="PF01575">
    <property type="entry name" value="MaoC_dehydratas"/>
    <property type="match status" value="1"/>
</dbReference>
<dbReference type="InterPro" id="IPR029069">
    <property type="entry name" value="HotDog_dom_sf"/>
</dbReference>
<accession>A0ABP8LNQ5</accession>
<dbReference type="InterPro" id="IPR002539">
    <property type="entry name" value="MaoC-like_dom"/>
</dbReference>
<dbReference type="RefSeq" id="WP_425555792.1">
    <property type="nucleotide sequence ID" value="NZ_BAABGN010000013.1"/>
</dbReference>
<organism evidence="3 4">
    <name type="scientific">Georgenia halophila</name>
    <dbReference type="NCBI Taxonomy" id="620889"/>
    <lineage>
        <taxon>Bacteria</taxon>
        <taxon>Bacillati</taxon>
        <taxon>Actinomycetota</taxon>
        <taxon>Actinomycetes</taxon>
        <taxon>Micrococcales</taxon>
        <taxon>Bogoriellaceae</taxon>
        <taxon>Georgenia</taxon>
    </lineage>
</organism>
<sequence length="159" mass="17058">MAVTEPEAEHVLRASVGELPRLVGKPFGPSAWRTITQDEVQRFADLTGDDNPIHTDEAAGVASPFGTTVVHGYLTLALVVPLMAEVLVVDEVGTGVNYGIDKLRFPAPVPVGSRVRLSGTVADVTEVSGGYQLHADVAFETEGWSKPACVARLVLRYYR</sequence>
<evidence type="ECO:0000313" key="4">
    <source>
        <dbReference type="Proteomes" id="UP001500622"/>
    </source>
</evidence>
<feature type="domain" description="MaoC-like" evidence="2">
    <location>
        <begin position="23"/>
        <end position="127"/>
    </location>
</feature>
<dbReference type="PANTHER" id="PTHR42993">
    <property type="entry name" value="MAOC-LIKE DEHYDRATASE DOMAIN-CONTAINING PROTEIN"/>
    <property type="match status" value="1"/>
</dbReference>
<name>A0ABP8LNQ5_9MICO</name>
<evidence type="ECO:0000256" key="1">
    <source>
        <dbReference type="ARBA" id="ARBA00005254"/>
    </source>
</evidence>
<dbReference type="Gene3D" id="3.10.129.10">
    <property type="entry name" value="Hotdog Thioesterase"/>
    <property type="match status" value="1"/>
</dbReference>
<proteinExistence type="inferred from homology"/>
<dbReference type="InterPro" id="IPR039375">
    <property type="entry name" value="NodN-like"/>
</dbReference>
<reference evidence="4" key="1">
    <citation type="journal article" date="2019" name="Int. J. Syst. Evol. Microbiol.">
        <title>The Global Catalogue of Microorganisms (GCM) 10K type strain sequencing project: providing services to taxonomists for standard genome sequencing and annotation.</title>
        <authorList>
            <consortium name="The Broad Institute Genomics Platform"/>
            <consortium name="The Broad Institute Genome Sequencing Center for Infectious Disease"/>
            <person name="Wu L."/>
            <person name="Ma J."/>
        </authorList>
    </citation>
    <scope>NUCLEOTIDE SEQUENCE [LARGE SCALE GENOMIC DNA]</scope>
    <source>
        <strain evidence="4">JCM 17810</strain>
    </source>
</reference>
<comment type="caution">
    <text evidence="3">The sequence shown here is derived from an EMBL/GenBank/DDBJ whole genome shotgun (WGS) entry which is preliminary data.</text>
</comment>
<evidence type="ECO:0000313" key="3">
    <source>
        <dbReference type="EMBL" id="GAA4432371.1"/>
    </source>
</evidence>
<dbReference type="Proteomes" id="UP001500622">
    <property type="component" value="Unassembled WGS sequence"/>
</dbReference>
<comment type="similarity">
    <text evidence="1">Belongs to the enoyl-CoA hydratase/isomerase family.</text>
</comment>
<dbReference type="SUPFAM" id="SSF54637">
    <property type="entry name" value="Thioesterase/thiol ester dehydrase-isomerase"/>
    <property type="match status" value="1"/>
</dbReference>
<evidence type="ECO:0000259" key="2">
    <source>
        <dbReference type="Pfam" id="PF01575"/>
    </source>
</evidence>
<dbReference type="PANTHER" id="PTHR42993:SF1">
    <property type="entry name" value="MAOC-LIKE DEHYDRATASE DOMAIN-CONTAINING PROTEIN"/>
    <property type="match status" value="1"/>
</dbReference>